<accession>A0A0G1MNZ9</accession>
<proteinExistence type="predicted"/>
<dbReference type="InterPro" id="IPR036249">
    <property type="entry name" value="Thioredoxin-like_sf"/>
</dbReference>
<evidence type="ECO:0000313" key="1">
    <source>
        <dbReference type="EMBL" id="KKU09909.1"/>
    </source>
</evidence>
<dbReference type="SUPFAM" id="SSF52833">
    <property type="entry name" value="Thioredoxin-like"/>
    <property type="match status" value="1"/>
</dbReference>
<dbReference type="AlphaFoldDB" id="A0A0G1MNZ9"/>
<evidence type="ECO:0000313" key="2">
    <source>
        <dbReference type="Proteomes" id="UP000034329"/>
    </source>
</evidence>
<reference evidence="1 2" key="1">
    <citation type="journal article" date="2015" name="Nature">
        <title>rRNA introns, odd ribosomes, and small enigmatic genomes across a large radiation of phyla.</title>
        <authorList>
            <person name="Brown C.T."/>
            <person name="Hug L.A."/>
            <person name="Thomas B.C."/>
            <person name="Sharon I."/>
            <person name="Castelle C.J."/>
            <person name="Singh A."/>
            <person name="Wilkins M.J."/>
            <person name="Williams K.H."/>
            <person name="Banfield J.F."/>
        </authorList>
    </citation>
    <scope>NUCLEOTIDE SEQUENCE [LARGE SCALE GENOMIC DNA]</scope>
</reference>
<protein>
    <recommendedName>
        <fullName evidence="3">Thioredoxin domain-containing protein</fullName>
    </recommendedName>
</protein>
<name>A0A0G1MNZ9_9BACT</name>
<organism evidence="1 2">
    <name type="scientific">Candidatus Woesebacteria bacterium GW2011_GWB1_45_5</name>
    <dbReference type="NCBI Taxonomy" id="1618581"/>
    <lineage>
        <taxon>Bacteria</taxon>
        <taxon>Candidatus Woeseibacteriota</taxon>
    </lineage>
</organism>
<gene>
    <name evidence="1" type="ORF">UX13_C0026G0025</name>
</gene>
<comment type="caution">
    <text evidence="1">The sequence shown here is derived from an EMBL/GenBank/DDBJ whole genome shotgun (WGS) entry which is preliminary data.</text>
</comment>
<dbReference type="EMBL" id="LCLA01000026">
    <property type="protein sequence ID" value="KKU09909.1"/>
    <property type="molecule type" value="Genomic_DNA"/>
</dbReference>
<dbReference type="Proteomes" id="UP000034329">
    <property type="component" value="Unassembled WGS sequence"/>
</dbReference>
<evidence type="ECO:0008006" key="3">
    <source>
        <dbReference type="Google" id="ProtNLM"/>
    </source>
</evidence>
<sequence>MKSKFGLLIGLATLVIVISGVFLLSRGGPGQNTSLPSNYEYFWGDGCPHCANVQAFFDTWDKKDQVNINKLEVWNSPTNARLMQERAKYCNISPSGMGVPFLFTPEGKCLSGDASIVDFFKSL</sequence>